<comment type="caution">
    <text evidence="1">The sequence shown here is derived from an EMBL/GenBank/DDBJ whole genome shotgun (WGS) entry which is preliminary data.</text>
</comment>
<accession>A0A402AHM4</accession>
<keyword evidence="2" id="KW-1185">Reference proteome</keyword>
<gene>
    <name evidence="1" type="ORF">KDK_23340</name>
</gene>
<protein>
    <recommendedName>
        <fullName evidence="3">YtxH domain-containing protein</fullName>
    </recommendedName>
</protein>
<dbReference type="AlphaFoldDB" id="A0A402AHM4"/>
<proteinExistence type="predicted"/>
<evidence type="ECO:0008006" key="3">
    <source>
        <dbReference type="Google" id="ProtNLM"/>
    </source>
</evidence>
<evidence type="ECO:0000313" key="1">
    <source>
        <dbReference type="EMBL" id="GCE18534.1"/>
    </source>
</evidence>
<sequence>MKFFVGLLFGFGLGVAAGLLIAPQSGEATRAQLNEQGVQLRTGAFNDDIRARAQEALVQGRELYSRTKTELNDRYTRAKSGGEL</sequence>
<dbReference type="Pfam" id="PF12732">
    <property type="entry name" value="YtxH"/>
    <property type="match status" value="1"/>
</dbReference>
<reference evidence="2" key="1">
    <citation type="submission" date="2018-12" db="EMBL/GenBank/DDBJ databases">
        <title>Tengunoibacter tsumagoiensis gen. nov., sp. nov., Dictyobacter kobayashii sp. nov., D. alpinus sp. nov., and D. joshuensis sp. nov. and description of Dictyobacteraceae fam. nov. within the order Ktedonobacterales isolated from Tengu-no-mugimeshi.</title>
        <authorList>
            <person name="Wang C.M."/>
            <person name="Zheng Y."/>
            <person name="Sakai Y."/>
            <person name="Toyoda A."/>
            <person name="Minakuchi Y."/>
            <person name="Abe K."/>
            <person name="Yokota A."/>
            <person name="Yabe S."/>
        </authorList>
    </citation>
    <scope>NUCLEOTIDE SEQUENCE [LARGE SCALE GENOMIC DNA]</scope>
    <source>
        <strain evidence="2">Uno11</strain>
    </source>
</reference>
<organism evidence="1 2">
    <name type="scientific">Dictyobacter kobayashii</name>
    <dbReference type="NCBI Taxonomy" id="2014872"/>
    <lineage>
        <taxon>Bacteria</taxon>
        <taxon>Bacillati</taxon>
        <taxon>Chloroflexota</taxon>
        <taxon>Ktedonobacteria</taxon>
        <taxon>Ktedonobacterales</taxon>
        <taxon>Dictyobacteraceae</taxon>
        <taxon>Dictyobacter</taxon>
    </lineage>
</organism>
<dbReference type="Proteomes" id="UP000287188">
    <property type="component" value="Unassembled WGS sequence"/>
</dbReference>
<name>A0A402AHM4_9CHLR</name>
<dbReference type="EMBL" id="BIFS01000001">
    <property type="protein sequence ID" value="GCE18534.1"/>
    <property type="molecule type" value="Genomic_DNA"/>
</dbReference>
<evidence type="ECO:0000313" key="2">
    <source>
        <dbReference type="Proteomes" id="UP000287188"/>
    </source>
</evidence>
<dbReference type="RefSeq" id="WP_126550053.1">
    <property type="nucleotide sequence ID" value="NZ_BIFS01000001.1"/>
</dbReference>
<dbReference type="InterPro" id="IPR024623">
    <property type="entry name" value="YtxH"/>
</dbReference>
<dbReference type="OrthoDB" id="166021at2"/>